<proteinExistence type="predicted"/>
<name>A0A8S5LGV7_9CAUD</name>
<organism evidence="1">
    <name type="scientific">Siphoviridae sp. ct5tj9</name>
    <dbReference type="NCBI Taxonomy" id="2823564"/>
    <lineage>
        <taxon>Viruses</taxon>
        <taxon>Duplodnaviria</taxon>
        <taxon>Heunggongvirae</taxon>
        <taxon>Uroviricota</taxon>
        <taxon>Caudoviricetes</taxon>
    </lineage>
</organism>
<sequence length="32" mass="3567">MYQLGYISPDSSPIRLYFVPLTVPLNSTPLSP</sequence>
<dbReference type="EMBL" id="BK014716">
    <property type="protein sequence ID" value="DAD69178.1"/>
    <property type="molecule type" value="Genomic_DNA"/>
</dbReference>
<evidence type="ECO:0000313" key="1">
    <source>
        <dbReference type="EMBL" id="DAD69178.1"/>
    </source>
</evidence>
<accession>A0A8S5LGV7</accession>
<reference evidence="1" key="1">
    <citation type="journal article" date="2021" name="Proc. Natl. Acad. Sci. U.S.A.">
        <title>A Catalog of Tens of Thousands of Viruses from Human Metagenomes Reveals Hidden Associations with Chronic Diseases.</title>
        <authorList>
            <person name="Tisza M.J."/>
            <person name="Buck C.B."/>
        </authorList>
    </citation>
    <scope>NUCLEOTIDE SEQUENCE</scope>
    <source>
        <strain evidence="1">Ct5tj9</strain>
    </source>
</reference>
<protein>
    <submittedName>
        <fullName evidence="1">Uncharacterized protein</fullName>
    </submittedName>
</protein>